<keyword evidence="2" id="KW-1185">Reference proteome</keyword>
<accession>E9DFP9</accession>
<proteinExistence type="predicted"/>
<dbReference type="VEuPathDB" id="FungiDB:CPSG_08564"/>
<evidence type="ECO:0000313" key="2">
    <source>
        <dbReference type="Proteomes" id="UP000002497"/>
    </source>
</evidence>
<evidence type="ECO:0000313" key="1">
    <source>
        <dbReference type="EMBL" id="EFW14906.1"/>
    </source>
</evidence>
<organism evidence="2">
    <name type="scientific">Coccidioides posadasii (strain RMSCC 757 / Silveira)</name>
    <name type="common">Valley fever fungus</name>
    <dbReference type="NCBI Taxonomy" id="443226"/>
    <lineage>
        <taxon>Eukaryota</taxon>
        <taxon>Fungi</taxon>
        <taxon>Dikarya</taxon>
        <taxon>Ascomycota</taxon>
        <taxon>Pezizomycotina</taxon>
        <taxon>Eurotiomycetes</taxon>
        <taxon>Eurotiomycetidae</taxon>
        <taxon>Onygenales</taxon>
        <taxon>Onygenaceae</taxon>
        <taxon>Coccidioides</taxon>
    </lineage>
</organism>
<dbReference type="AlphaFoldDB" id="E9DFP9"/>
<name>E9DFP9_COCPS</name>
<sequence>MSWPRFFLDQLLHLWTGSEMPLKAPYRLNILNTDGCLEAIFPNGERNYGRNPIRLTRITPIYSWGSPISLCWLRTVLMLLTICGASHRLGGHNVMPPLDLAKPPLLNFIRHNSS</sequence>
<dbReference type="EMBL" id="GL636503">
    <property type="protein sequence ID" value="EFW14906.1"/>
    <property type="molecule type" value="Genomic_DNA"/>
</dbReference>
<reference evidence="2" key="1">
    <citation type="journal article" date="2010" name="Genome Res.">
        <title>Population genomic sequencing of Coccidioides fungi reveals recent hybridization and transposon control.</title>
        <authorList>
            <person name="Neafsey D.E."/>
            <person name="Barker B.M."/>
            <person name="Sharpton T.J."/>
            <person name="Stajich J.E."/>
            <person name="Park D.J."/>
            <person name="Whiston E."/>
            <person name="Hung C.-Y."/>
            <person name="McMahan C."/>
            <person name="White J."/>
            <person name="Sykes S."/>
            <person name="Heiman D."/>
            <person name="Young S."/>
            <person name="Zeng Q."/>
            <person name="Abouelleil A."/>
            <person name="Aftuck L."/>
            <person name="Bessette D."/>
            <person name="Brown A."/>
            <person name="FitzGerald M."/>
            <person name="Lui A."/>
            <person name="Macdonald J.P."/>
            <person name="Priest M."/>
            <person name="Orbach M.J."/>
            <person name="Galgiani J.N."/>
            <person name="Kirkland T.N."/>
            <person name="Cole G.T."/>
            <person name="Birren B.W."/>
            <person name="Henn M.R."/>
            <person name="Taylor J.W."/>
            <person name="Rounsley S.D."/>
        </authorList>
    </citation>
    <scope>NUCLEOTIDE SEQUENCE [LARGE SCALE GENOMIC DNA]</scope>
    <source>
        <strain evidence="2">RMSCC 757 / Silveira</strain>
    </source>
</reference>
<dbReference type="HOGENOM" id="CLU_2120864_0_0_1"/>
<protein>
    <submittedName>
        <fullName evidence="1">Uncharacterized protein</fullName>
    </submittedName>
</protein>
<dbReference type="Proteomes" id="UP000002497">
    <property type="component" value="Unassembled WGS sequence"/>
</dbReference>
<gene>
    <name evidence="1" type="ORF">CPSG_08564</name>
</gene>
<reference evidence="2" key="2">
    <citation type="submission" date="2010-03" db="EMBL/GenBank/DDBJ databases">
        <title>The genome sequence of Coccidioides posadasii strain Silveira.</title>
        <authorList>
            <consortium name="The Broad Institute Genome Sequencing Center for Infectious Disease"/>
            <person name="Neafsey D."/>
            <person name="Orbach M."/>
            <person name="Henn M.R."/>
            <person name="Cole G.T."/>
            <person name="Galgiani J."/>
            <person name="Gardner M.J."/>
            <person name="Kirkland T.N."/>
            <person name="Taylor J.W."/>
            <person name="Young S.K."/>
            <person name="Zeng Q."/>
            <person name="Koehrsen M."/>
            <person name="Alvarado L."/>
            <person name="Berlin A."/>
            <person name="Borenstein D."/>
            <person name="Chapman S.B."/>
            <person name="Chen Z."/>
            <person name="Engels R."/>
            <person name="Freedman E."/>
            <person name="Gellesch M."/>
            <person name="Goldberg J."/>
            <person name="Griggs A."/>
            <person name="Gujja S."/>
            <person name="Heilman E."/>
            <person name="Heiman D."/>
            <person name="Howarth C."/>
            <person name="Jen D."/>
            <person name="Larson L."/>
            <person name="Mehta T."/>
            <person name="Neiman D."/>
            <person name="Park D."/>
            <person name="Pearson M."/>
            <person name="Richards J."/>
            <person name="Roberts A."/>
            <person name="Saif S."/>
            <person name="Shea T."/>
            <person name="Shenoy N."/>
            <person name="Sisk P."/>
            <person name="Stolte C."/>
            <person name="Sykes S."/>
            <person name="Walk T."/>
            <person name="White J."/>
            <person name="Yandava C."/>
            <person name="Haas B."/>
            <person name="Nusbaum C."/>
            <person name="Birren B."/>
        </authorList>
    </citation>
    <scope>NUCLEOTIDE SEQUENCE [LARGE SCALE GENOMIC DNA]</scope>
    <source>
        <strain evidence="2">RMSCC 757 / Silveira</strain>
    </source>
</reference>